<dbReference type="EC" id="2.8.4.5" evidence="3"/>
<evidence type="ECO:0000256" key="11">
    <source>
        <dbReference type="ARBA" id="ARBA00031213"/>
    </source>
</evidence>
<dbReference type="GeneID" id="4908337"/>
<dbReference type="InterPro" id="IPR020612">
    <property type="entry name" value="Methylthiotransferase_CS"/>
</dbReference>
<dbReference type="InterPro" id="IPR002792">
    <property type="entry name" value="TRAM_dom"/>
</dbReference>
<dbReference type="Pfam" id="PF00919">
    <property type="entry name" value="UPF0004"/>
    <property type="match status" value="1"/>
</dbReference>
<dbReference type="PROSITE" id="PS01278">
    <property type="entry name" value="MTTASE_RADICAL"/>
    <property type="match status" value="1"/>
</dbReference>
<evidence type="ECO:0000256" key="9">
    <source>
        <dbReference type="ARBA" id="ARBA00023004"/>
    </source>
</evidence>
<feature type="domain" description="TRAM" evidence="13">
    <location>
        <begin position="354"/>
        <end position="416"/>
    </location>
</feature>
<dbReference type="InterPro" id="IPR007197">
    <property type="entry name" value="rSAM"/>
</dbReference>
<dbReference type="InterPro" id="IPR006638">
    <property type="entry name" value="Elp3/MiaA/NifB-like_rSAM"/>
</dbReference>
<comment type="cofactor">
    <cofactor evidence="1">
        <name>[4Fe-4S] cluster</name>
        <dbReference type="ChEBI" id="CHEBI:49883"/>
    </cofactor>
</comment>
<dbReference type="SFLD" id="SFLDG01082">
    <property type="entry name" value="B12-binding_domain_containing"/>
    <property type="match status" value="1"/>
</dbReference>
<protein>
    <recommendedName>
        <fullName evidence="4">Probable threonylcarbamoyladenosine tRNA methylthiotransferase</fullName>
        <ecNumber evidence="3">2.8.4.5</ecNumber>
    </recommendedName>
    <alternativeName>
        <fullName evidence="11">tRNA-t(6)A37 methylthiotransferase</fullName>
    </alternativeName>
</protein>
<evidence type="ECO:0000259" key="14">
    <source>
        <dbReference type="PROSITE" id="PS51449"/>
    </source>
</evidence>
<dbReference type="Gene3D" id="3.80.30.20">
    <property type="entry name" value="tm_1862 like domain"/>
    <property type="match status" value="1"/>
</dbReference>
<keyword evidence="8" id="KW-0479">Metal-binding</keyword>
<dbReference type="PANTHER" id="PTHR11918">
    <property type="entry name" value="RADICAL SAM PROTEINS"/>
    <property type="match status" value="1"/>
</dbReference>
<feature type="domain" description="MTTase N-terminal" evidence="14">
    <location>
        <begin position="2"/>
        <end position="102"/>
    </location>
</feature>
<evidence type="ECO:0000256" key="12">
    <source>
        <dbReference type="ARBA" id="ARBA00051661"/>
    </source>
</evidence>
<feature type="domain" description="Radical SAM core" evidence="15">
    <location>
        <begin position="111"/>
        <end position="352"/>
    </location>
</feature>
<dbReference type="Gene3D" id="3.40.50.12160">
    <property type="entry name" value="Methylthiotransferase, N-terminal domain"/>
    <property type="match status" value="1"/>
</dbReference>
<name>A3MVB8_PYRCJ</name>
<evidence type="ECO:0000256" key="8">
    <source>
        <dbReference type="ARBA" id="ARBA00022723"/>
    </source>
</evidence>
<dbReference type="SMART" id="SM00729">
    <property type="entry name" value="Elp3"/>
    <property type="match status" value="1"/>
</dbReference>
<evidence type="ECO:0000256" key="5">
    <source>
        <dbReference type="ARBA" id="ARBA00022485"/>
    </source>
</evidence>
<keyword evidence="10" id="KW-0411">Iron-sulfur</keyword>
<dbReference type="InterPro" id="IPR013848">
    <property type="entry name" value="Methylthiotransferase_N"/>
</dbReference>
<evidence type="ECO:0000256" key="2">
    <source>
        <dbReference type="ARBA" id="ARBA00002399"/>
    </source>
</evidence>
<dbReference type="OrthoDB" id="372134at2157"/>
<dbReference type="InterPro" id="IPR058240">
    <property type="entry name" value="rSAM_sf"/>
</dbReference>
<evidence type="ECO:0000256" key="6">
    <source>
        <dbReference type="ARBA" id="ARBA00022679"/>
    </source>
</evidence>
<dbReference type="PROSITE" id="PS51918">
    <property type="entry name" value="RADICAL_SAM"/>
    <property type="match status" value="1"/>
</dbReference>
<dbReference type="CDD" id="cd01335">
    <property type="entry name" value="Radical_SAM"/>
    <property type="match status" value="1"/>
</dbReference>
<dbReference type="eggNOG" id="arCOG01358">
    <property type="taxonomic scope" value="Archaea"/>
</dbReference>
<dbReference type="AlphaFoldDB" id="A3MVB8"/>
<keyword evidence="5" id="KW-0004">4Fe-4S</keyword>
<dbReference type="InterPro" id="IPR005839">
    <property type="entry name" value="Methylthiotransferase"/>
</dbReference>
<keyword evidence="9" id="KW-0408">Iron</keyword>
<keyword evidence="17" id="KW-1185">Reference proteome</keyword>
<evidence type="ECO:0000256" key="1">
    <source>
        <dbReference type="ARBA" id="ARBA00001966"/>
    </source>
</evidence>
<dbReference type="InterPro" id="IPR038135">
    <property type="entry name" value="Methylthiotransferase_N_sf"/>
</dbReference>
<dbReference type="FunFam" id="3.80.30.20:FF:000001">
    <property type="entry name" value="tRNA-2-methylthio-N(6)-dimethylallyladenosine synthase 2"/>
    <property type="match status" value="1"/>
</dbReference>
<evidence type="ECO:0000256" key="7">
    <source>
        <dbReference type="ARBA" id="ARBA00022691"/>
    </source>
</evidence>
<gene>
    <name evidence="16" type="ordered locus">Pcal_1160</name>
</gene>
<dbReference type="GO" id="GO:0035598">
    <property type="term" value="F:tRNA (N(6)-L-threonylcarbamoyladenosine(37)-C(2))-methylthiotransferase activity"/>
    <property type="evidence" value="ECO:0007669"/>
    <property type="project" value="UniProtKB-EC"/>
</dbReference>
<evidence type="ECO:0000256" key="4">
    <source>
        <dbReference type="ARBA" id="ARBA00021508"/>
    </source>
</evidence>
<evidence type="ECO:0000259" key="13">
    <source>
        <dbReference type="PROSITE" id="PS50926"/>
    </source>
</evidence>
<dbReference type="PROSITE" id="PS50926">
    <property type="entry name" value="TRAM"/>
    <property type="match status" value="1"/>
</dbReference>
<accession>A3MVB8</accession>
<evidence type="ECO:0000313" key="17">
    <source>
        <dbReference type="Proteomes" id="UP000001431"/>
    </source>
</evidence>
<dbReference type="SUPFAM" id="SSF102114">
    <property type="entry name" value="Radical SAM enzymes"/>
    <property type="match status" value="1"/>
</dbReference>
<evidence type="ECO:0000256" key="10">
    <source>
        <dbReference type="ARBA" id="ARBA00023014"/>
    </source>
</evidence>
<dbReference type="InterPro" id="IPR023404">
    <property type="entry name" value="rSAM_horseshoe"/>
</dbReference>
<reference evidence="16" key="1">
    <citation type="submission" date="2007-02" db="EMBL/GenBank/DDBJ databases">
        <title>Complete sequence of Pyrobaculum calidifontis JCM 11548.</title>
        <authorList>
            <consortium name="US DOE Joint Genome Institute"/>
            <person name="Copeland A."/>
            <person name="Lucas S."/>
            <person name="Lapidus A."/>
            <person name="Barry K."/>
            <person name="Glavina del Rio T."/>
            <person name="Dalin E."/>
            <person name="Tice H."/>
            <person name="Pitluck S."/>
            <person name="Chain P."/>
            <person name="Malfatti S."/>
            <person name="Shin M."/>
            <person name="Vergez L."/>
            <person name="Schmutz J."/>
            <person name="Larimer F."/>
            <person name="Land M."/>
            <person name="Hauser L."/>
            <person name="Kyrpides N."/>
            <person name="Mikhailova N."/>
            <person name="Cozen A.E."/>
            <person name="Fitz-Gibbon S.T."/>
            <person name="House C.H."/>
            <person name="Saltikov C."/>
            <person name="Lowe T.M."/>
            <person name="Richardson P."/>
        </authorList>
    </citation>
    <scope>NUCLEOTIDE SEQUENCE [LARGE SCALE GENOMIC DNA]</scope>
    <source>
        <strain evidence="16">JCM 11548</strain>
    </source>
</reference>
<dbReference type="PROSITE" id="PS51449">
    <property type="entry name" value="MTTASE_N"/>
    <property type="match status" value="1"/>
</dbReference>
<dbReference type="PANTHER" id="PTHR11918:SF45">
    <property type="entry name" value="THREONYLCARBAMOYLADENOSINE TRNA METHYLTHIOTRANSFERASE"/>
    <property type="match status" value="1"/>
</dbReference>
<organism evidence="16 17">
    <name type="scientific">Pyrobaculum calidifontis (strain DSM 21063 / JCM 11548 / VA1)</name>
    <dbReference type="NCBI Taxonomy" id="410359"/>
    <lineage>
        <taxon>Archaea</taxon>
        <taxon>Thermoproteota</taxon>
        <taxon>Thermoprotei</taxon>
        <taxon>Thermoproteales</taxon>
        <taxon>Thermoproteaceae</taxon>
        <taxon>Pyrobaculum</taxon>
    </lineage>
</organism>
<dbReference type="EMBL" id="CP000561">
    <property type="protein sequence ID" value="ABO08585.1"/>
    <property type="molecule type" value="Genomic_DNA"/>
</dbReference>
<dbReference type="Proteomes" id="UP000001431">
    <property type="component" value="Chromosome"/>
</dbReference>
<dbReference type="HOGENOM" id="CLU_018697_4_2_2"/>
<dbReference type="NCBIfam" id="TIGR00089">
    <property type="entry name" value="MiaB/RimO family radical SAM methylthiotransferase"/>
    <property type="match status" value="1"/>
</dbReference>
<keyword evidence="6" id="KW-0808">Transferase</keyword>
<dbReference type="GO" id="GO:0051539">
    <property type="term" value="F:4 iron, 4 sulfur cluster binding"/>
    <property type="evidence" value="ECO:0007669"/>
    <property type="project" value="UniProtKB-KW"/>
</dbReference>
<comment type="catalytic activity">
    <reaction evidence="12">
        <text>N(6)-L-threonylcarbamoyladenosine(37) in tRNA + (sulfur carrier)-SH + AH2 + 2 S-adenosyl-L-methionine = 2-methylsulfanyl-N(6)-L-threonylcarbamoyladenosine(37) in tRNA + (sulfur carrier)-H + 5'-deoxyadenosine + L-methionine + A + S-adenosyl-L-homocysteine + 2 H(+)</text>
        <dbReference type="Rhea" id="RHEA:37075"/>
        <dbReference type="Rhea" id="RHEA-COMP:10163"/>
        <dbReference type="Rhea" id="RHEA-COMP:11092"/>
        <dbReference type="Rhea" id="RHEA-COMP:14737"/>
        <dbReference type="Rhea" id="RHEA-COMP:14739"/>
        <dbReference type="ChEBI" id="CHEBI:13193"/>
        <dbReference type="ChEBI" id="CHEBI:15378"/>
        <dbReference type="ChEBI" id="CHEBI:17319"/>
        <dbReference type="ChEBI" id="CHEBI:17499"/>
        <dbReference type="ChEBI" id="CHEBI:29917"/>
        <dbReference type="ChEBI" id="CHEBI:57844"/>
        <dbReference type="ChEBI" id="CHEBI:57856"/>
        <dbReference type="ChEBI" id="CHEBI:59789"/>
        <dbReference type="ChEBI" id="CHEBI:64428"/>
        <dbReference type="ChEBI" id="CHEBI:74418"/>
        <dbReference type="ChEBI" id="CHEBI:74420"/>
        <dbReference type="EC" id="2.8.4.5"/>
    </reaction>
</comment>
<dbReference type="STRING" id="410359.Pcal_1160"/>
<sequence>MAKAYVEAFGCWLAKADAEVIRQRLGLVPVARPEDADVILVYTCAVREDGEVRQLARIRELAGLGREMIVAGCLARLRPHTVKSLAPHAELIYPSQVEGGREREMRVLPRFEGGLVYVVPLQVGCLGNCTFCATKYTRGGAGYVKSADPDEVIRHVKKAVEGGAREIYLTGQDVITYGFDARWRSGWTLPDLLERLLREVDGEYRVRIGMSEPWVFERFADQILDIVKRDRRVYRYFHLPVQSGSDRVLKAMGRRYTVDEYKELIRKIRRVLGEPVFIATDIIVGFPGEEWEDFLATVKLVEELQFDKVHVARFSPRPFTEAAVMPRQVPDAEKKRRSKILSEVALRVAHLRNGARVGSRDVVLITEVDHGLVVGRAGDYRQVVVKRGPGDGLLGQFVEVVVAGAGPVYLYGDVIGELVPRGTSSTPSPSSFAQELATSS</sequence>
<keyword evidence="7" id="KW-0949">S-adenosyl-L-methionine</keyword>
<comment type="function">
    <text evidence="2">Catalyzes the methylthiolation of N6-threonylcarbamoyladenosine (t(6)A), leading to the formation of 2-methylthio-N6-threonylcarbamoyladenosine (ms(2)t(6)A) at position 37 in tRNAs that read codons beginning with adenine.</text>
</comment>
<proteinExistence type="predicted"/>
<dbReference type="GO" id="GO:0046872">
    <property type="term" value="F:metal ion binding"/>
    <property type="evidence" value="ECO:0007669"/>
    <property type="project" value="UniProtKB-KW"/>
</dbReference>
<evidence type="ECO:0000313" key="16">
    <source>
        <dbReference type="EMBL" id="ABO08585.1"/>
    </source>
</evidence>
<dbReference type="RefSeq" id="WP_011849843.1">
    <property type="nucleotide sequence ID" value="NC_009073.1"/>
</dbReference>
<evidence type="ECO:0000259" key="15">
    <source>
        <dbReference type="PROSITE" id="PS51918"/>
    </source>
</evidence>
<evidence type="ECO:0000256" key="3">
    <source>
        <dbReference type="ARBA" id="ARBA00013273"/>
    </source>
</evidence>
<dbReference type="KEGG" id="pcl:Pcal_1160"/>
<dbReference type="Pfam" id="PF04055">
    <property type="entry name" value="Radical_SAM"/>
    <property type="match status" value="1"/>
</dbReference>
<dbReference type="SFLD" id="SFLDS00029">
    <property type="entry name" value="Radical_SAM"/>
    <property type="match status" value="1"/>
</dbReference>